<keyword evidence="2" id="KW-1185">Reference proteome</keyword>
<gene>
    <name evidence="1" type="ORF">GO755_00650</name>
</gene>
<dbReference type="EMBL" id="WPIN01000001">
    <property type="protein sequence ID" value="MVM28520.1"/>
    <property type="molecule type" value="Genomic_DNA"/>
</dbReference>
<organism evidence="1 2">
    <name type="scientific">Spirosoma arboris</name>
    <dbReference type="NCBI Taxonomy" id="2682092"/>
    <lineage>
        <taxon>Bacteria</taxon>
        <taxon>Pseudomonadati</taxon>
        <taxon>Bacteroidota</taxon>
        <taxon>Cytophagia</taxon>
        <taxon>Cytophagales</taxon>
        <taxon>Cytophagaceae</taxon>
        <taxon>Spirosoma</taxon>
    </lineage>
</organism>
<name>A0A7K1S3Y6_9BACT</name>
<reference evidence="1 2" key="1">
    <citation type="submission" date="2019-12" db="EMBL/GenBank/DDBJ databases">
        <title>Spirosoma sp. HMF4905 genome sequencing and assembly.</title>
        <authorList>
            <person name="Kang H."/>
            <person name="Cha I."/>
            <person name="Kim H."/>
            <person name="Joh K."/>
        </authorList>
    </citation>
    <scope>NUCLEOTIDE SEQUENCE [LARGE SCALE GENOMIC DNA]</scope>
    <source>
        <strain evidence="1 2">HMF4905</strain>
    </source>
</reference>
<dbReference type="Proteomes" id="UP000436006">
    <property type="component" value="Unassembled WGS sequence"/>
</dbReference>
<proteinExistence type="predicted"/>
<evidence type="ECO:0000313" key="1">
    <source>
        <dbReference type="EMBL" id="MVM28520.1"/>
    </source>
</evidence>
<dbReference type="RefSeq" id="WP_157582640.1">
    <property type="nucleotide sequence ID" value="NZ_WPIN01000001.1"/>
</dbReference>
<protein>
    <submittedName>
        <fullName evidence="1">Uncharacterized protein</fullName>
    </submittedName>
</protein>
<comment type="caution">
    <text evidence="1">The sequence shown here is derived from an EMBL/GenBank/DDBJ whole genome shotgun (WGS) entry which is preliminary data.</text>
</comment>
<evidence type="ECO:0000313" key="2">
    <source>
        <dbReference type="Proteomes" id="UP000436006"/>
    </source>
</evidence>
<dbReference type="AlphaFoldDB" id="A0A7K1S3Y6"/>
<accession>A0A7K1S3Y6</accession>
<sequence length="102" mass="11396">MENQSIKAKILADYQTLLALKFDSPELIKDKLKLISEHVDQLSSSTPEDNLTYENAANLLKSASTTEYTAFRDAMSDDEKEQALVQLKHKVAEACQLVTIHG</sequence>